<name>A0A6V8K7F8_9ACTN</name>
<accession>A0A6V8K7F8</accession>
<reference evidence="1 2" key="2">
    <citation type="submission" date="2020-03" db="EMBL/GenBank/DDBJ databases">
        <authorList>
            <person name="Ichikawa N."/>
            <person name="Kimura A."/>
            <person name="Kitahashi Y."/>
            <person name="Uohara A."/>
        </authorList>
    </citation>
    <scope>NUCLEOTIDE SEQUENCE [LARGE SCALE GENOMIC DNA]</scope>
    <source>
        <strain evidence="1 2">NBRC 108639</strain>
    </source>
</reference>
<dbReference type="EMBL" id="BLPF01000001">
    <property type="protein sequence ID" value="GFJ79460.1"/>
    <property type="molecule type" value="Genomic_DNA"/>
</dbReference>
<sequence>MDSWEELLLWIVIQGGSFHTNESGAWLLDLDEDDPYAPAVAIPRRPADQFELAQLLGALTRLGLAWPPPWSGRLN</sequence>
<protein>
    <submittedName>
        <fullName evidence="1">Uncharacterized protein</fullName>
    </submittedName>
</protein>
<evidence type="ECO:0000313" key="1">
    <source>
        <dbReference type="EMBL" id="GFJ79460.1"/>
    </source>
</evidence>
<comment type="caution">
    <text evidence="1">The sequence shown here is derived from an EMBL/GenBank/DDBJ whole genome shotgun (WGS) entry which is preliminary data.</text>
</comment>
<organism evidence="1 2">
    <name type="scientific">Phytohabitans houttuyneae</name>
    <dbReference type="NCBI Taxonomy" id="1076126"/>
    <lineage>
        <taxon>Bacteria</taxon>
        <taxon>Bacillati</taxon>
        <taxon>Actinomycetota</taxon>
        <taxon>Actinomycetes</taxon>
        <taxon>Micromonosporales</taxon>
        <taxon>Micromonosporaceae</taxon>
    </lineage>
</organism>
<proteinExistence type="predicted"/>
<dbReference type="AlphaFoldDB" id="A0A6V8K7F8"/>
<dbReference type="RefSeq" id="WP_173056993.1">
    <property type="nucleotide sequence ID" value="NZ_BAABGO010000001.1"/>
</dbReference>
<reference evidence="1 2" key="1">
    <citation type="submission" date="2020-03" db="EMBL/GenBank/DDBJ databases">
        <title>Whole genome shotgun sequence of Phytohabitans houttuyneae NBRC 108639.</title>
        <authorList>
            <person name="Komaki H."/>
            <person name="Tamura T."/>
        </authorList>
    </citation>
    <scope>NUCLEOTIDE SEQUENCE [LARGE SCALE GENOMIC DNA]</scope>
    <source>
        <strain evidence="1 2">NBRC 108639</strain>
    </source>
</reference>
<keyword evidence="2" id="KW-1185">Reference proteome</keyword>
<dbReference type="Proteomes" id="UP000482800">
    <property type="component" value="Unassembled WGS sequence"/>
</dbReference>
<gene>
    <name evidence="1" type="ORF">Phou_036400</name>
</gene>
<evidence type="ECO:0000313" key="2">
    <source>
        <dbReference type="Proteomes" id="UP000482800"/>
    </source>
</evidence>